<evidence type="ECO:0000259" key="2">
    <source>
        <dbReference type="Pfam" id="PF14258"/>
    </source>
</evidence>
<dbReference type="Proteomes" id="UP000662814">
    <property type="component" value="Chromosome"/>
</dbReference>
<keyword evidence="1" id="KW-0472">Membrane</keyword>
<dbReference type="RefSeq" id="WP_166992275.1">
    <property type="nucleotide sequence ID" value="NZ_CP061169.1"/>
</dbReference>
<dbReference type="InterPro" id="IPR025646">
    <property type="entry name" value="DUF4350"/>
</dbReference>
<gene>
    <name evidence="3" type="ORF">HCR76_10660</name>
</gene>
<keyword evidence="1" id="KW-1133">Transmembrane helix</keyword>
<feature type="domain" description="DUF4350" evidence="2">
    <location>
        <begin position="52"/>
        <end position="227"/>
    </location>
</feature>
<dbReference type="EMBL" id="CP061169">
    <property type="protein sequence ID" value="QPZ37306.1"/>
    <property type="molecule type" value="Genomic_DNA"/>
</dbReference>
<name>A0ABX6YFT9_9MICO</name>
<sequence>MSVAESLTPTVGVRLKRSAFWIVFGIGALVVVMIALALSGSGNTQSRPLQADSATPSGAKGVVSVLEEHGVSVTVADSATDADKALGAGNATLFVYDADGFLDARDLAQLTKKAEDVVVLTPDFADLRAVAPGVRAGGAEPADAALVDAECTVPAARAAQTTEVLYTYRIVDDPDARGCFPVADQRYGLVSLPHSGGGSLTLLGNPGALSNDAIIHGGNAALALNVLGAHDELVWYLPTIADVESEAPPTLGELTPPWVVPFTVLLTLTAIAAMIWRGRRLGPVVVENLPVHVPARETVEGRARLYERGNARGHAIDTLRMGAVSRIAGLLGLSTGASVWQVADAAASALARDPHYTRGVLVDDTPATDAELMALSDSLDDLEARVRAKIDETGRM</sequence>
<feature type="transmembrane region" description="Helical" evidence="1">
    <location>
        <begin position="20"/>
        <end position="40"/>
    </location>
</feature>
<evidence type="ECO:0000313" key="3">
    <source>
        <dbReference type="EMBL" id="QPZ37306.1"/>
    </source>
</evidence>
<proteinExistence type="predicted"/>
<accession>A0ABX6YFT9</accession>
<evidence type="ECO:0000313" key="4">
    <source>
        <dbReference type="Proteomes" id="UP000662814"/>
    </source>
</evidence>
<keyword evidence="4" id="KW-1185">Reference proteome</keyword>
<reference evidence="3 4" key="1">
    <citation type="submission" date="2020-12" db="EMBL/GenBank/DDBJ databases">
        <title>Microbacterium sp. HY060.</title>
        <authorList>
            <person name="Zhou J."/>
        </authorList>
    </citation>
    <scope>NUCLEOTIDE SEQUENCE [LARGE SCALE GENOMIC DNA]</scope>
    <source>
        <strain evidence="3 4">HY60</strain>
    </source>
</reference>
<organism evidence="3 4">
    <name type="scientific">Paramicrobacterium chengjingii</name>
    <dbReference type="NCBI Taxonomy" id="2769067"/>
    <lineage>
        <taxon>Bacteria</taxon>
        <taxon>Bacillati</taxon>
        <taxon>Actinomycetota</taxon>
        <taxon>Actinomycetes</taxon>
        <taxon>Micrococcales</taxon>
        <taxon>Microbacteriaceae</taxon>
        <taxon>Paramicrobacterium</taxon>
    </lineage>
</organism>
<protein>
    <submittedName>
        <fullName evidence="3">DUF4350 domain-containing protein</fullName>
    </submittedName>
</protein>
<keyword evidence="1" id="KW-0812">Transmembrane</keyword>
<dbReference type="Pfam" id="PF14258">
    <property type="entry name" value="DUF4350"/>
    <property type="match status" value="1"/>
</dbReference>
<evidence type="ECO:0000256" key="1">
    <source>
        <dbReference type="SAM" id="Phobius"/>
    </source>
</evidence>